<dbReference type="GO" id="GO:0016020">
    <property type="term" value="C:membrane"/>
    <property type="evidence" value="ECO:0007669"/>
    <property type="project" value="TreeGrafter"/>
</dbReference>
<accession>A0A8J5VYA5</accession>
<keyword evidence="4" id="KW-1185">Reference proteome</keyword>
<name>A0A8J5VYA5_ZIZPA</name>
<evidence type="ECO:0000259" key="2">
    <source>
        <dbReference type="Pfam" id="PF13962"/>
    </source>
</evidence>
<dbReference type="EMBL" id="JAAALK010000285">
    <property type="protein sequence ID" value="KAG8064099.1"/>
    <property type="molecule type" value="Genomic_DNA"/>
</dbReference>
<dbReference type="Proteomes" id="UP000729402">
    <property type="component" value="Unassembled WGS sequence"/>
</dbReference>
<evidence type="ECO:0000313" key="3">
    <source>
        <dbReference type="EMBL" id="KAG8064099.1"/>
    </source>
</evidence>
<dbReference type="PANTHER" id="PTHR24177">
    <property type="entry name" value="CASKIN"/>
    <property type="match status" value="1"/>
</dbReference>
<dbReference type="PANTHER" id="PTHR24177:SF481">
    <property type="entry name" value="PGG DOMAIN-CONTAINING PROTEIN"/>
    <property type="match status" value="1"/>
</dbReference>
<comment type="caution">
    <text evidence="3">The sequence shown here is derived from an EMBL/GenBank/DDBJ whole genome shotgun (WGS) entry which is preliminary data.</text>
</comment>
<feature type="transmembrane region" description="Helical" evidence="1">
    <location>
        <begin position="127"/>
        <end position="146"/>
    </location>
</feature>
<reference evidence="3" key="2">
    <citation type="submission" date="2021-02" db="EMBL/GenBank/DDBJ databases">
        <authorList>
            <person name="Kimball J.A."/>
            <person name="Haas M.W."/>
            <person name="Macchietto M."/>
            <person name="Kono T."/>
            <person name="Duquette J."/>
            <person name="Shao M."/>
        </authorList>
    </citation>
    <scope>NUCLEOTIDE SEQUENCE</scope>
    <source>
        <tissue evidence="3">Fresh leaf tissue</tissue>
    </source>
</reference>
<dbReference type="OrthoDB" id="685552at2759"/>
<feature type="transmembrane region" description="Helical" evidence="1">
    <location>
        <begin position="92"/>
        <end position="115"/>
    </location>
</feature>
<organism evidence="3 4">
    <name type="scientific">Zizania palustris</name>
    <name type="common">Northern wild rice</name>
    <dbReference type="NCBI Taxonomy" id="103762"/>
    <lineage>
        <taxon>Eukaryota</taxon>
        <taxon>Viridiplantae</taxon>
        <taxon>Streptophyta</taxon>
        <taxon>Embryophyta</taxon>
        <taxon>Tracheophyta</taxon>
        <taxon>Spermatophyta</taxon>
        <taxon>Magnoliopsida</taxon>
        <taxon>Liliopsida</taxon>
        <taxon>Poales</taxon>
        <taxon>Poaceae</taxon>
        <taxon>BOP clade</taxon>
        <taxon>Oryzoideae</taxon>
        <taxon>Oryzeae</taxon>
        <taxon>Zizaniinae</taxon>
        <taxon>Zizania</taxon>
    </lineage>
</organism>
<protein>
    <recommendedName>
        <fullName evidence="2">PGG domain-containing protein</fullName>
    </recommendedName>
</protein>
<evidence type="ECO:0000256" key="1">
    <source>
        <dbReference type="SAM" id="Phobius"/>
    </source>
</evidence>
<evidence type="ECO:0000313" key="4">
    <source>
        <dbReference type="Proteomes" id="UP000729402"/>
    </source>
</evidence>
<dbReference type="InterPro" id="IPR026961">
    <property type="entry name" value="PGG_dom"/>
</dbReference>
<sequence>MAPPLQDAITVGQFSDEAVDKLIARYREQVDVMGEHHHYHFRGWLMLVATLTASITYAAALNPPGGVWQADDVAKGYVAGYPVLRDKSAWRYFVFFYCNATAFASSLCIILLLAITKLFSATKIMAFNLLVAVDMISLAVAFVAGSSSSRRFTMFNALWMVCLTTLFLVWKRRCLLY</sequence>
<keyword evidence="1" id="KW-0812">Transmembrane</keyword>
<feature type="transmembrane region" description="Helical" evidence="1">
    <location>
        <begin position="152"/>
        <end position="170"/>
    </location>
</feature>
<dbReference type="Pfam" id="PF13962">
    <property type="entry name" value="PGG"/>
    <property type="match status" value="1"/>
</dbReference>
<feature type="transmembrane region" description="Helical" evidence="1">
    <location>
        <begin position="43"/>
        <end position="61"/>
    </location>
</feature>
<proteinExistence type="predicted"/>
<feature type="domain" description="PGG" evidence="2">
    <location>
        <begin position="41"/>
        <end position="147"/>
    </location>
</feature>
<dbReference type="AlphaFoldDB" id="A0A8J5VYA5"/>
<keyword evidence="1" id="KW-1133">Transmembrane helix</keyword>
<reference evidence="3" key="1">
    <citation type="journal article" date="2021" name="bioRxiv">
        <title>Whole Genome Assembly and Annotation of Northern Wild Rice, Zizania palustris L., Supports a Whole Genome Duplication in the Zizania Genus.</title>
        <authorList>
            <person name="Haas M."/>
            <person name="Kono T."/>
            <person name="Macchietto M."/>
            <person name="Millas R."/>
            <person name="McGilp L."/>
            <person name="Shao M."/>
            <person name="Duquette J."/>
            <person name="Hirsch C.N."/>
            <person name="Kimball J."/>
        </authorList>
    </citation>
    <scope>NUCLEOTIDE SEQUENCE</scope>
    <source>
        <tissue evidence="3">Fresh leaf tissue</tissue>
    </source>
</reference>
<gene>
    <name evidence="3" type="ORF">GUJ93_ZPchr0004g39155</name>
</gene>
<keyword evidence="1" id="KW-0472">Membrane</keyword>